<organism evidence="1">
    <name type="scientific">Pseudomonas phage Pyxpy01</name>
    <dbReference type="NCBI Taxonomy" id="3138546"/>
    <lineage>
        <taxon>Viruses</taxon>
    </lineage>
</organism>
<protein>
    <submittedName>
        <fullName evidence="1">Uncharacterized protein</fullName>
    </submittedName>
</protein>
<proteinExistence type="predicted"/>
<name>A0AAU6VZT3_9VIRU</name>
<evidence type="ECO:0000313" key="1">
    <source>
        <dbReference type="EMBL" id="XAI69449.1"/>
    </source>
</evidence>
<dbReference type="EMBL" id="PP179310">
    <property type="protein sequence ID" value="XAI69449.1"/>
    <property type="molecule type" value="Genomic_DNA"/>
</dbReference>
<reference evidence="1" key="1">
    <citation type="journal article" date="2024" name="J. Gen. Virol.">
        <title>Novel phages of Pseudomonas syringae unveil numerous potential auxiliary metabolic genes.</title>
        <authorList>
            <person name="Feltin C."/>
            <person name="Garneau J.R."/>
            <person name="Morris C.E."/>
            <person name="Berard A."/>
            <person name="Torres-Barcelo C."/>
        </authorList>
    </citation>
    <scope>NUCLEOTIDE SEQUENCE</scope>
</reference>
<sequence>MDIDFVKDRVALGISLLDDADRAFLLDEIEESRWRTGPTYNRGVHMLMDVLQYALEASYASPNMR</sequence>
<gene>
    <name evidence="1" type="ORF">Pyxpy01_00151</name>
</gene>
<accession>A0AAU6VZT3</accession>